<keyword evidence="1" id="KW-0484">Methanogenesis</keyword>
<dbReference type="InterPro" id="IPR003901">
    <property type="entry name" value="Me_CoM_Rdtase_D"/>
</dbReference>
<evidence type="ECO:0000256" key="1">
    <source>
        <dbReference type="ARBA" id="ARBA00022994"/>
    </source>
</evidence>
<evidence type="ECO:0000313" key="3">
    <source>
        <dbReference type="Proteomes" id="UP000001882"/>
    </source>
</evidence>
<proteinExistence type="predicted"/>
<sequence>MSTNVGSMKLGENGTMQIEVFPQRLLNIGTAQKLLNELNTIEGIIRMVVYGPGLPRDDPDDLLEGKFGVAEKKYFNIMGEMVELSVQVGRIWIEIEDTKAIEKIREACEKALPFPFELNEGLYLRRKKTVSDYARRGPNVDDMSLGMFDPKVKREPACCGLDHTDKNERV</sequence>
<dbReference type="Proteomes" id="UP000001882">
    <property type="component" value="Chromosome"/>
</dbReference>
<dbReference type="AlphaFoldDB" id="D1YW09"/>
<dbReference type="Pfam" id="PF02505">
    <property type="entry name" value="MCR_D"/>
    <property type="match status" value="1"/>
</dbReference>
<dbReference type="STRING" id="304371.MCP_0559"/>
<dbReference type="EMBL" id="AP011532">
    <property type="protein sequence ID" value="BAI60631.1"/>
    <property type="molecule type" value="Genomic_DNA"/>
</dbReference>
<reference evidence="2 3" key="2">
    <citation type="journal article" date="2008" name="Int. J. Syst. Evol. Microbiol.">
        <title>Methanocella paludicola gen. nov., sp. nov., a methane-producing archaeon, the first isolate of the lineage 'Rice Cluster I', and proposal of the new archaeal order Methanocellales ord. nov.</title>
        <authorList>
            <person name="Sakai S."/>
            <person name="Imachi H."/>
            <person name="Hanada S."/>
            <person name="Ohashi A."/>
            <person name="Harada H."/>
            <person name="Kamagata Y."/>
        </authorList>
    </citation>
    <scope>NUCLEOTIDE SEQUENCE [LARGE SCALE GENOMIC DNA]</scope>
    <source>
        <strain evidence="3">DSM 17711 / JCM 13418 / NBRC 101707 / SANAE</strain>
    </source>
</reference>
<protein>
    <submittedName>
        <fullName evidence="2">Methyl-coenzyme M reductase operon protein D</fullName>
    </submittedName>
</protein>
<reference evidence="2 3" key="1">
    <citation type="journal article" date="2007" name="Appl. Environ. Microbiol.">
        <title>Isolation of key methanogens for global methane emission from rice paddy fields: a novel isolate affiliated with the clone cluster rice cluster I.</title>
        <authorList>
            <person name="Sakai S."/>
            <person name="Imachi H."/>
            <person name="Sekiguchi Y."/>
            <person name="Ohashi A."/>
            <person name="Harada H."/>
            <person name="Kamagata Y."/>
        </authorList>
    </citation>
    <scope>NUCLEOTIDE SEQUENCE [LARGE SCALE GENOMIC DNA]</scope>
    <source>
        <strain evidence="3">DSM 17711 / JCM 13418 / NBRC 101707 / SANAE</strain>
    </source>
</reference>
<dbReference type="PIRSF" id="PIRSF005636">
    <property type="entry name" value="McrD"/>
    <property type="match status" value="1"/>
</dbReference>
<dbReference type="InParanoid" id="D1YW09"/>
<organism evidence="2 3">
    <name type="scientific">Methanocella paludicola (strain DSM 17711 / JCM 13418 / NBRC 101707 / SANAE)</name>
    <dbReference type="NCBI Taxonomy" id="304371"/>
    <lineage>
        <taxon>Archaea</taxon>
        <taxon>Methanobacteriati</taxon>
        <taxon>Methanobacteriota</taxon>
        <taxon>Stenosarchaea group</taxon>
        <taxon>Methanomicrobia</taxon>
        <taxon>Methanocellales</taxon>
        <taxon>Methanocellaceae</taxon>
        <taxon>Methanocella</taxon>
    </lineage>
</organism>
<dbReference type="eggNOG" id="arCOG04859">
    <property type="taxonomic scope" value="Archaea"/>
</dbReference>
<accession>D1YW09</accession>
<dbReference type="NCBIfam" id="TIGR03260">
    <property type="entry name" value="met_CoM_red_D"/>
    <property type="match status" value="1"/>
</dbReference>
<gene>
    <name evidence="2" type="primary">mcrD-2</name>
    <name evidence="2" type="ordered locus">MCP_0559</name>
</gene>
<name>D1YW09_METPS</name>
<dbReference type="FunCoup" id="D1YW09">
    <property type="interactions" value="11"/>
</dbReference>
<reference evidence="3" key="3">
    <citation type="journal article" date="2011" name="PLoS ONE">
        <title>Genome sequence of a mesophilic hydrogenotrophic methanogen Methanocella paludicola, the first cultivated representative of the order Methanocellales.</title>
        <authorList>
            <person name="Sakai S."/>
            <person name="Takaki Y."/>
            <person name="Shimamura S."/>
            <person name="Sekine M."/>
            <person name="Tajima T."/>
            <person name="Kosugi H."/>
            <person name="Ichikawa N."/>
            <person name="Tasumi E."/>
            <person name="Hiraki A.T."/>
            <person name="Shimizu A."/>
            <person name="Kato Y."/>
            <person name="Nishiko R."/>
            <person name="Mori K."/>
            <person name="Fujita N."/>
            <person name="Imachi H."/>
            <person name="Takai K."/>
        </authorList>
    </citation>
    <scope>NUCLEOTIDE SEQUENCE [LARGE SCALE GENOMIC DNA]</scope>
    <source>
        <strain evidence="3">DSM 17711 / JCM 13418 / NBRC 101707 / SANAE</strain>
    </source>
</reference>
<dbReference type="KEGG" id="mpd:MCP_0559"/>
<keyword evidence="3" id="KW-1185">Reference proteome</keyword>
<evidence type="ECO:0000313" key="2">
    <source>
        <dbReference type="EMBL" id="BAI60631.1"/>
    </source>
</evidence>
<dbReference type="GO" id="GO:0015948">
    <property type="term" value="P:methanogenesis"/>
    <property type="evidence" value="ECO:0007669"/>
    <property type="project" value="UniProtKB-KW"/>
</dbReference>